<dbReference type="PANTHER" id="PTHR21148">
    <property type="entry name" value="THIOREDOXIN DOMAIN-CONTAINING PROTEIN 9"/>
    <property type="match status" value="1"/>
</dbReference>
<feature type="compositionally biased region" description="Low complexity" evidence="2">
    <location>
        <begin position="617"/>
        <end position="637"/>
    </location>
</feature>
<feature type="region of interest" description="Disordered" evidence="2">
    <location>
        <begin position="1292"/>
        <end position="1317"/>
    </location>
</feature>
<feature type="region of interest" description="Disordered" evidence="2">
    <location>
        <begin position="572"/>
        <end position="678"/>
    </location>
</feature>
<keyword evidence="6" id="KW-1185">Reference proteome</keyword>
<dbReference type="OrthoDB" id="409133at2759"/>
<reference evidence="3" key="1">
    <citation type="submission" date="2022-10" db="EMBL/GenBank/DDBJ databases">
        <authorList>
            <person name="Chen Y."/>
            <person name="Dougan E. K."/>
            <person name="Chan C."/>
            <person name="Rhodes N."/>
            <person name="Thang M."/>
        </authorList>
    </citation>
    <scope>NUCLEOTIDE SEQUENCE</scope>
</reference>
<reference evidence="4" key="2">
    <citation type="submission" date="2024-04" db="EMBL/GenBank/DDBJ databases">
        <authorList>
            <person name="Chen Y."/>
            <person name="Shah S."/>
            <person name="Dougan E. K."/>
            <person name="Thang M."/>
            <person name="Chan C."/>
        </authorList>
    </citation>
    <scope>NUCLEOTIDE SEQUENCE [LARGE SCALE GENOMIC DNA]</scope>
</reference>
<name>A0A9P1DNC0_9DINO</name>
<dbReference type="InterPro" id="IPR036249">
    <property type="entry name" value="Thioredoxin-like_sf"/>
</dbReference>
<feature type="compositionally biased region" description="Basic and acidic residues" evidence="2">
    <location>
        <begin position="218"/>
        <end position="233"/>
    </location>
</feature>
<evidence type="ECO:0000256" key="2">
    <source>
        <dbReference type="SAM" id="MobiDB-lite"/>
    </source>
</evidence>
<dbReference type="Gene3D" id="3.40.30.10">
    <property type="entry name" value="Glutaredoxin"/>
    <property type="match status" value="1"/>
</dbReference>
<dbReference type="EMBL" id="CAMXCT010005334">
    <property type="protein sequence ID" value="CAI4012079.1"/>
    <property type="molecule type" value="Genomic_DNA"/>
</dbReference>
<dbReference type="EMBL" id="CAMXCT020005334">
    <property type="protein sequence ID" value="CAL1165454.1"/>
    <property type="molecule type" value="Genomic_DNA"/>
</dbReference>
<dbReference type="Gene3D" id="3.40.140.10">
    <property type="entry name" value="Cytidine Deaminase, domain 2"/>
    <property type="match status" value="1"/>
</dbReference>
<feature type="coiled-coil region" evidence="1">
    <location>
        <begin position="1712"/>
        <end position="1742"/>
    </location>
</feature>
<feature type="compositionally biased region" description="Acidic residues" evidence="2">
    <location>
        <begin position="643"/>
        <end position="666"/>
    </location>
</feature>
<evidence type="ECO:0000313" key="6">
    <source>
        <dbReference type="Proteomes" id="UP001152797"/>
    </source>
</evidence>
<feature type="region of interest" description="Disordered" evidence="2">
    <location>
        <begin position="218"/>
        <end position="246"/>
    </location>
</feature>
<feature type="compositionally biased region" description="Polar residues" evidence="2">
    <location>
        <begin position="607"/>
        <end position="616"/>
    </location>
</feature>
<evidence type="ECO:0000313" key="5">
    <source>
        <dbReference type="EMBL" id="CAL4799391.1"/>
    </source>
</evidence>
<protein>
    <submittedName>
        <fullName evidence="5">Thioredoxin domain-containing protein 9</fullName>
    </submittedName>
</protein>
<evidence type="ECO:0000313" key="3">
    <source>
        <dbReference type="EMBL" id="CAI4012079.1"/>
    </source>
</evidence>
<dbReference type="EMBL" id="CAMXCT030005334">
    <property type="protein sequence ID" value="CAL4799391.1"/>
    <property type="molecule type" value="Genomic_DNA"/>
</dbReference>
<proteinExistence type="predicted"/>
<feature type="compositionally biased region" description="Basic and acidic residues" evidence="2">
    <location>
        <begin position="572"/>
        <end position="582"/>
    </location>
</feature>
<dbReference type="Proteomes" id="UP001152797">
    <property type="component" value="Unassembled WGS sequence"/>
</dbReference>
<evidence type="ECO:0000313" key="4">
    <source>
        <dbReference type="EMBL" id="CAL1165454.1"/>
    </source>
</evidence>
<dbReference type="SUPFAM" id="SSF52833">
    <property type="entry name" value="Thioredoxin-like"/>
    <property type="match status" value="1"/>
</dbReference>
<organism evidence="3">
    <name type="scientific">Cladocopium goreaui</name>
    <dbReference type="NCBI Taxonomy" id="2562237"/>
    <lineage>
        <taxon>Eukaryota</taxon>
        <taxon>Sar</taxon>
        <taxon>Alveolata</taxon>
        <taxon>Dinophyceae</taxon>
        <taxon>Suessiales</taxon>
        <taxon>Symbiodiniaceae</taxon>
        <taxon>Cladocopium</taxon>
    </lineage>
</organism>
<dbReference type="InterPro" id="IPR015947">
    <property type="entry name" value="PUA-like_sf"/>
</dbReference>
<comment type="caution">
    <text evidence="3">The sequence shown here is derived from an EMBL/GenBank/DDBJ whole genome shotgun (WGS) entry which is preliminary data.</text>
</comment>
<feature type="region of interest" description="Disordered" evidence="2">
    <location>
        <begin position="180"/>
        <end position="203"/>
    </location>
</feature>
<accession>A0A9P1DNC0</accession>
<dbReference type="SUPFAM" id="SSF88697">
    <property type="entry name" value="PUA domain-like"/>
    <property type="match status" value="1"/>
</dbReference>
<gene>
    <name evidence="3" type="ORF">C1SCF055_LOCUS37179</name>
</gene>
<sequence>MVRKHDTVQQAEKQRGQEGIPFGHLVRKLCSSRSSLGGGKKGKCKQIEDALKFKAEVCTEKIAETPESLAKILLFKQEWLDKVMEGVKTLELRKSVVDHDDHMYLAVKDTIYARCKIGKAVQISNLAEFEKLAPAHKRAEPPYSFPFYGHTLQKVQHLEPIQYKKLPSAIGRALFRPLAEPQAEGSATTAAAEAPTEEASDEKPAFFKLMKPTAKAKKAADSKDCTEKKEKKGVAAAKAKSKSTSMRLPKGDVLEGQTVSVVNPQGHFKPSKDRLQHKKEFLKRKEAVIMLNISGGILSHMNNHAFSQPSSSTLGFLTGSADDKGIVTMKSIWIPDVERDQPIHSKTFLDEELKAFCDKHSELVVGCLIVKTAGEATLCEEDLNFACDHQKDCNEHFVTALTGKNKMTKFFRITEQGLEAHEKGLSVADHVKELHASVLWTGPLSLYRACILRGERTQKELIAEARKATTDKGICHTAKVVQGYQATAEALGSIAAFLTENLTDFSPDNLTIEDRFAHCIEQFPEARDELYKVTPEQCPRDVREAAHLLTTVHNLKTILEVKAAKRVASKNHTYDGQKYKKSSEKKRGKGEDDLFQTPPAKRPRRSPGSTDSMLDPTSTASASASSTTPTASTSISSLPKAAEEEDSEDAVEDSEGDADLDEEEGEQGERPARRKPTTRVHVSIYQKVLAIREVDRLIEAGEKTCIEKKVMQTFPNIFMGSFGSFKTGMLGRWISQADNQNWRSVPWEKMSLEDRNRIKELPDWIRVPLGLLPRSLDRWKSGSNVPPCVVASLVKMVEKVTCGGATANLTAGTVHTKAVKEDCQRLLDEYAEAQRQSCVERGISPPEAKLAVSSKWVNRLFKTYGWKRNTPNTMGAYLEYEDERMEKSRKAWSFLRLDKDIRLDLCLNFDQVWKSNWSTPKKVLTRTRDTDFATASLSGKRAKVFEDLQKLQPKEVEWEAKRRRVAGKDSRCDNVSQCRHALTMVTSLWGSGECGPLCLVIPDGFLTGDQQAELQKKYEGDVYLISTGRSSHFMNADTVVTYFDTVLADAFERRWAWLSRGMADLSEMGQVSPEPVTEAELRAEMKQCEHLAETGEWETCVEEVLEKPDVNRTTFLWQIEADPDSDVEDEFERDDSQWRCLPALWQTLLNNRLADFHSRVQDSEALWQHRLETFGPDDIKTKNAEKKFQDLLDGKGSSSVIFVSKTTGKEASSDVYRRNLTNENGELKVKLSPKLLGFKFSISSMTLQALTEPPSEKHVRLVSVTGQSRDIQQVRLHLSYLSLHSSKILKDLPLPKKSGSGKDKDAPGSVPTGDTDEVCEQDAKGEVESALALLGQDDVEGEVADGDLAANFPGNDAVYAGDSFGDDKEDHAFSENEHQPCDADLEGEEWTLDESGACFILGDPNKNEEVEGHSHTPPVAVNISNEKLADCPAFNFLETAGLTQLPNLKGATKMGYYEKFLAMNIQVLNDVLVKAAEDAEAEIDAEIARLDALKEDDLEELRRKRLEKMKSTHTEKMKKLASGHGEYTMIDEKDFFDVAKKSEKMVVHFWRESTWRCEIMDKHLRQLCQKHWGTDALREDQRGESAVPHGAIAHLVLALAGPLQGPLGRIANRMARSSSMTVEHTAQACRTDDLPAVRRAQAQLSEVLQTLPEEDRQVMVFSLQFLREREEKAAAEVAERANAEKSRSIVAAAAAAGAPEPPPSPPSKSRSVEALTRQVDAIRAEKDELASELRALQDISQRERDITKDLRKMHQMDLEEIGSQMQVTLSEIERFQKLAVDRESRVKELQLRLVKRKEQRITKAGVPRPVGERADVVSEGGFSNLSDILDVKNALDLYVTTGHIEERALLELPRQGAILSQVPPATSLVTLVLAEFMHCDVGSSETAGGLRPRYDSLLSFGPFEVGDAEVEHFAKGSLRLELQAFSSGGSAAYVLGRASLPLAALLDCTPQDPNPVVTGTLYFGSEEDSRVQIAAVRYKAGTGGVLNRGLLAPAAPGGSGVGRLEHPLMVYVDDLVVPPRFAALIAATAGIFLATLTWSFTVSSTWCFANAQSINGPFIRLRHLHVLGFDLAKISSTTLREPGWQCSTVALGEHGQLVGPALCRSLLPITRHFYWNNITIAGVAGAGAGENCTSCSYLDLPIGGPWPRISCDEIGPYEGPSRLHLGCDMAATCDERDPPGWIHVG</sequence>
<feature type="region of interest" description="Disordered" evidence="2">
    <location>
        <begin position="1692"/>
        <end position="1711"/>
    </location>
</feature>
<feature type="compositionally biased region" description="Basic and acidic residues" evidence="2">
    <location>
        <begin position="1292"/>
        <end position="1306"/>
    </location>
</feature>
<keyword evidence="1" id="KW-0175">Coiled coil</keyword>
<evidence type="ECO:0000256" key="1">
    <source>
        <dbReference type="SAM" id="Coils"/>
    </source>
</evidence>